<dbReference type="AlphaFoldDB" id="A0A448FBN8"/>
<evidence type="ECO:0000256" key="9">
    <source>
        <dbReference type="RuleBase" id="RU003923"/>
    </source>
</evidence>
<feature type="domain" description="Type II secretion system protein GspF" evidence="11">
    <location>
        <begin position="64"/>
        <end position="191"/>
    </location>
</feature>
<evidence type="ECO:0000256" key="4">
    <source>
        <dbReference type="ARBA" id="ARBA00022475"/>
    </source>
</evidence>
<evidence type="ECO:0000256" key="10">
    <source>
        <dbReference type="SAM" id="Phobius"/>
    </source>
</evidence>
<keyword evidence="4" id="KW-1003">Cell membrane</keyword>
<dbReference type="PANTHER" id="PTHR30012:SF7">
    <property type="entry name" value="PROTEIN TRANSPORT PROTEIN HOFC HOMOLOG"/>
    <property type="match status" value="1"/>
</dbReference>
<dbReference type="InterPro" id="IPR042094">
    <property type="entry name" value="T2SS_GspF_sf"/>
</dbReference>
<dbReference type="PANTHER" id="PTHR30012">
    <property type="entry name" value="GENERAL SECRETION PATHWAY PROTEIN"/>
    <property type="match status" value="1"/>
</dbReference>
<evidence type="ECO:0000313" key="13">
    <source>
        <dbReference type="Proteomes" id="UP000272690"/>
    </source>
</evidence>
<keyword evidence="5" id="KW-0997">Cell inner membrane</keyword>
<keyword evidence="6 9" id="KW-0812">Transmembrane</keyword>
<dbReference type="GO" id="GO:0005886">
    <property type="term" value="C:plasma membrane"/>
    <property type="evidence" value="ECO:0007669"/>
    <property type="project" value="UniProtKB-SubCell"/>
</dbReference>
<feature type="transmembrane region" description="Helical" evidence="10">
    <location>
        <begin position="167"/>
        <end position="190"/>
    </location>
</feature>
<sequence>MRKLKLFNWHGVNRLQQKQKGTIVAESPVIAQQQLMSRGLQHIKLQQNWQLNSKPKNAEVCALLSQLATLLQAAVPLKNSLQILLQHCTNIALNAWLRQLLKDIESGLAFSQALEKQNVEKQNQYLTYQDRQLLKVGEMTGKLPTVCHEIAQHKQQALALQRKIQKILLYPVLVLGISLILTALLLLFIVPQFAAMYDNSSAQLPTFTQVLLTLSQGLQDYWLHLLICMALTTLFIRARLKHSPWFNRQKIRLINAMPVVNRIVQLSRLVGFSRSLFLMLQAGVPLNQALQSFLPQNPSWQRSPNVQGNWLLIEEVQSILHWLQQGYAFSASVSGHIFPLAAQQMLQVGEQSGQLPKMLQFIANDHQQQLDYQIDLLSQMLEPLLMVIIGGLIGLIMLGMYLPIFNMGALVQ</sequence>
<keyword evidence="7 10" id="KW-1133">Transmembrane helix</keyword>
<name>A0A448FBN8_AGGAP</name>
<feature type="domain" description="Type II secretion system protein GspF" evidence="11">
    <location>
        <begin position="272"/>
        <end position="403"/>
    </location>
</feature>
<proteinExistence type="inferred from homology"/>
<evidence type="ECO:0000256" key="1">
    <source>
        <dbReference type="ARBA" id="ARBA00004429"/>
    </source>
</evidence>
<dbReference type="GO" id="GO:0015628">
    <property type="term" value="P:protein secretion by the type II secretion system"/>
    <property type="evidence" value="ECO:0007669"/>
    <property type="project" value="TreeGrafter"/>
</dbReference>
<keyword evidence="3 9" id="KW-0813">Transport</keyword>
<accession>A0A448FBN8</accession>
<dbReference type="Proteomes" id="UP000272690">
    <property type="component" value="Chromosome"/>
</dbReference>
<dbReference type="PROSITE" id="PS00874">
    <property type="entry name" value="T2SP_F"/>
    <property type="match status" value="1"/>
</dbReference>
<feature type="transmembrane region" description="Helical" evidence="10">
    <location>
        <begin position="221"/>
        <end position="240"/>
    </location>
</feature>
<dbReference type="InterPro" id="IPR001992">
    <property type="entry name" value="T2SS_GspF/T4SS_PilC_CS"/>
</dbReference>
<evidence type="ECO:0000256" key="6">
    <source>
        <dbReference type="ARBA" id="ARBA00022692"/>
    </source>
</evidence>
<dbReference type="OrthoDB" id="9805682at2"/>
<dbReference type="EMBL" id="LR134327">
    <property type="protein sequence ID" value="VEF44856.1"/>
    <property type="molecule type" value="Genomic_DNA"/>
</dbReference>
<evidence type="ECO:0000256" key="5">
    <source>
        <dbReference type="ARBA" id="ARBA00022519"/>
    </source>
</evidence>
<organism evidence="12 13">
    <name type="scientific">Aggregatibacter aphrophilus ATCC 33389</name>
    <dbReference type="NCBI Taxonomy" id="985008"/>
    <lineage>
        <taxon>Bacteria</taxon>
        <taxon>Pseudomonadati</taxon>
        <taxon>Pseudomonadota</taxon>
        <taxon>Gammaproteobacteria</taxon>
        <taxon>Pasteurellales</taxon>
        <taxon>Pasteurellaceae</taxon>
        <taxon>Aggregatibacter</taxon>
    </lineage>
</organism>
<evidence type="ECO:0000259" key="11">
    <source>
        <dbReference type="Pfam" id="PF00482"/>
    </source>
</evidence>
<dbReference type="InterPro" id="IPR003004">
    <property type="entry name" value="GspF/PilC"/>
</dbReference>
<dbReference type="PRINTS" id="PR00812">
    <property type="entry name" value="BCTERIALGSPF"/>
</dbReference>
<evidence type="ECO:0000256" key="8">
    <source>
        <dbReference type="ARBA" id="ARBA00023136"/>
    </source>
</evidence>
<comment type="subcellular location">
    <subcellularLocation>
        <location evidence="1 9">Cell inner membrane</location>
        <topology evidence="1 9">Multi-pass membrane protein</topology>
    </subcellularLocation>
</comment>
<evidence type="ECO:0000256" key="3">
    <source>
        <dbReference type="ARBA" id="ARBA00022448"/>
    </source>
</evidence>
<keyword evidence="8 10" id="KW-0472">Membrane</keyword>
<evidence type="ECO:0000313" key="12">
    <source>
        <dbReference type="EMBL" id="VEF44856.1"/>
    </source>
</evidence>
<dbReference type="RefSeq" id="WP_005704569.1">
    <property type="nucleotide sequence ID" value="NZ_AEWB02000019.1"/>
</dbReference>
<dbReference type="Gene3D" id="1.20.81.30">
    <property type="entry name" value="Type II secretion system (T2SS), domain F"/>
    <property type="match status" value="2"/>
</dbReference>
<evidence type="ECO:0000256" key="7">
    <source>
        <dbReference type="ARBA" id="ARBA00022989"/>
    </source>
</evidence>
<gene>
    <name evidence="12" type="primary">epsF</name>
    <name evidence="12" type="ORF">NCTC5906_02200</name>
</gene>
<feature type="transmembrane region" description="Helical" evidence="10">
    <location>
        <begin position="384"/>
        <end position="404"/>
    </location>
</feature>
<dbReference type="Pfam" id="PF00482">
    <property type="entry name" value="T2SSF"/>
    <property type="match status" value="2"/>
</dbReference>
<dbReference type="InterPro" id="IPR018076">
    <property type="entry name" value="T2SS_GspF_dom"/>
</dbReference>
<reference evidence="12 13" key="1">
    <citation type="submission" date="2018-12" db="EMBL/GenBank/DDBJ databases">
        <authorList>
            <consortium name="Pathogen Informatics"/>
        </authorList>
    </citation>
    <scope>NUCLEOTIDE SEQUENCE [LARGE SCALE GENOMIC DNA]</scope>
    <source>
        <strain evidence="12 13">NCTC5906</strain>
    </source>
</reference>
<comment type="similarity">
    <text evidence="2 9">Belongs to the GSP F family.</text>
</comment>
<evidence type="ECO:0000256" key="2">
    <source>
        <dbReference type="ARBA" id="ARBA00005745"/>
    </source>
</evidence>
<protein>
    <submittedName>
        <fullName evidence="12">Cholera toxin secretion protein epsF</fullName>
    </submittedName>
</protein>
<dbReference type="GeneID" id="49636590"/>